<sequence>MNRPTEESAPAYIDTSKASIARVYDYAIGGKDNYEIDREIVELVRKLAPEASQAALDNRAFLIRVARYLATRTPITQFLDCGSGLPTAENTHQVVQRLRPEAKVVYVDNDPTVIAHGQALLEDSERTIFSSADIRKPDAVLGDPATAAFLDLDQPVALFHVSTLHHFADSDEPARVMAEYIDRLPVGSAVVIAHFFDPENEDTALARRLEEILSRSPMGSGYFRTLAQLESFFAGLEMLEPGIVPCYRWWPDGPQLDPEQPMQRCVAGGVGFKR</sequence>
<dbReference type="Pfam" id="PF04672">
    <property type="entry name" value="Methyltransf_19"/>
    <property type="match status" value="1"/>
</dbReference>
<evidence type="ECO:0000313" key="2">
    <source>
        <dbReference type="Proteomes" id="UP001494902"/>
    </source>
</evidence>
<reference evidence="1 2" key="1">
    <citation type="submission" date="2024-03" db="EMBL/GenBank/DDBJ databases">
        <title>Draft genome sequence of Pseudonocardia nematodicida JCM 31783.</title>
        <authorList>
            <person name="Butdee W."/>
            <person name="Duangmal K."/>
        </authorList>
    </citation>
    <scope>NUCLEOTIDE SEQUENCE [LARGE SCALE GENOMIC DNA]</scope>
    <source>
        <strain evidence="1 2">JCM 31783</strain>
    </source>
</reference>
<dbReference type="InterPro" id="IPR006764">
    <property type="entry name" value="SAM_dep_MeTrfase_SAV2177_type"/>
</dbReference>
<dbReference type="SUPFAM" id="SSF53335">
    <property type="entry name" value="S-adenosyl-L-methionine-dependent methyltransferases"/>
    <property type="match status" value="1"/>
</dbReference>
<dbReference type="Gene3D" id="3.40.50.150">
    <property type="entry name" value="Vaccinia Virus protein VP39"/>
    <property type="match status" value="1"/>
</dbReference>
<evidence type="ECO:0000313" key="1">
    <source>
        <dbReference type="EMBL" id="MEQ3550144.1"/>
    </source>
</evidence>
<keyword evidence="1" id="KW-0489">Methyltransferase</keyword>
<accession>A0ABV1K8F0</accession>
<dbReference type="PIRSF" id="PIRSF017393">
    <property type="entry name" value="MTase_SAV2177"/>
    <property type="match status" value="1"/>
</dbReference>
<dbReference type="GO" id="GO:0032259">
    <property type="term" value="P:methylation"/>
    <property type="evidence" value="ECO:0007669"/>
    <property type="project" value="UniProtKB-KW"/>
</dbReference>
<proteinExistence type="predicted"/>
<comment type="caution">
    <text evidence="1">The sequence shown here is derived from an EMBL/GenBank/DDBJ whole genome shotgun (WGS) entry which is preliminary data.</text>
</comment>
<dbReference type="GO" id="GO:0008168">
    <property type="term" value="F:methyltransferase activity"/>
    <property type="evidence" value="ECO:0007669"/>
    <property type="project" value="UniProtKB-KW"/>
</dbReference>
<protein>
    <submittedName>
        <fullName evidence="1">SAM-dependent methyltransferase</fullName>
        <ecNumber evidence="1">2.1.1.-</ecNumber>
    </submittedName>
</protein>
<organism evidence="1 2">
    <name type="scientific">Pseudonocardia nematodicida</name>
    <dbReference type="NCBI Taxonomy" id="1206997"/>
    <lineage>
        <taxon>Bacteria</taxon>
        <taxon>Bacillati</taxon>
        <taxon>Actinomycetota</taxon>
        <taxon>Actinomycetes</taxon>
        <taxon>Pseudonocardiales</taxon>
        <taxon>Pseudonocardiaceae</taxon>
        <taxon>Pseudonocardia</taxon>
    </lineage>
</organism>
<keyword evidence="2" id="KW-1185">Reference proteome</keyword>
<dbReference type="Proteomes" id="UP001494902">
    <property type="component" value="Unassembled WGS sequence"/>
</dbReference>
<dbReference type="EC" id="2.1.1.-" evidence="1"/>
<dbReference type="EMBL" id="JBEDNQ010000002">
    <property type="protein sequence ID" value="MEQ3550144.1"/>
    <property type="molecule type" value="Genomic_DNA"/>
</dbReference>
<dbReference type="InterPro" id="IPR029063">
    <property type="entry name" value="SAM-dependent_MTases_sf"/>
</dbReference>
<dbReference type="RefSeq" id="WP_349297224.1">
    <property type="nucleotide sequence ID" value="NZ_JBEDNQ010000002.1"/>
</dbReference>
<gene>
    <name evidence="1" type="ORF">WIS52_06635</name>
</gene>
<keyword evidence="1" id="KW-0808">Transferase</keyword>
<name>A0ABV1K8F0_9PSEU</name>